<dbReference type="EMBL" id="JAEACU010000007">
    <property type="protein sequence ID" value="KAH7522704.1"/>
    <property type="molecule type" value="Genomic_DNA"/>
</dbReference>
<comment type="caution">
    <text evidence="1">The sequence shown here is derived from an EMBL/GenBank/DDBJ whole genome shotgun (WGS) entry which is preliminary data.</text>
</comment>
<accession>A0A978V5S1</accession>
<dbReference type="Gene3D" id="3.80.10.10">
    <property type="entry name" value="Ribonuclease Inhibitor"/>
    <property type="match status" value="1"/>
</dbReference>
<dbReference type="SUPFAM" id="SSF52058">
    <property type="entry name" value="L domain-like"/>
    <property type="match status" value="1"/>
</dbReference>
<name>A0A978V5S1_ZIZJJ</name>
<gene>
    <name evidence="1" type="ORF">FEM48_Zijuj07G0166800</name>
</gene>
<dbReference type="Proteomes" id="UP000813462">
    <property type="component" value="Unassembled WGS sequence"/>
</dbReference>
<evidence type="ECO:0000313" key="1">
    <source>
        <dbReference type="EMBL" id="KAH7522704.1"/>
    </source>
</evidence>
<sequence>MQFPALAHLLYNSNQSQSFTMYLLHLIVSCKLPNLYREVKRNDKSMSNLAQLLDSSAQNTAKMRCHELQYSKDIQYVKMHGHPDCNTKSTILVEAGERLREIPVEEKGEVDLTKISLMENCTSNIPTSASPKCPRLTTLMLNDIENLPTSIDDLVNLTALCLVGCSRLQNVPSLENLKSLRRLNLRWAGIKVSTKRHENVVGSEISQPNRNKNRNDTRWHFTKTIMSLISWNSGIRERQINSERRRGSEVGKALNFSRDIV</sequence>
<reference evidence="1" key="1">
    <citation type="journal article" date="2021" name="Front. Plant Sci.">
        <title>Chromosome-Scale Genome Assembly for Chinese Sour Jujube and Insights Into Its Genome Evolution and Domestication Signature.</title>
        <authorList>
            <person name="Shen L.-Y."/>
            <person name="Luo H."/>
            <person name="Wang X.-L."/>
            <person name="Wang X.-M."/>
            <person name="Qiu X.-J."/>
            <person name="Liu H."/>
            <person name="Zhou S.-S."/>
            <person name="Jia K.-H."/>
            <person name="Nie S."/>
            <person name="Bao Y.-T."/>
            <person name="Zhang R.-G."/>
            <person name="Yun Q.-Z."/>
            <person name="Chai Y.-H."/>
            <person name="Lu J.-Y."/>
            <person name="Li Y."/>
            <person name="Zhao S.-W."/>
            <person name="Mao J.-F."/>
            <person name="Jia S.-G."/>
            <person name="Mao Y.-M."/>
        </authorList>
    </citation>
    <scope>NUCLEOTIDE SEQUENCE</scope>
    <source>
        <strain evidence="1">AT0</strain>
        <tissue evidence="1">Leaf</tissue>
    </source>
</reference>
<evidence type="ECO:0000313" key="2">
    <source>
        <dbReference type="Proteomes" id="UP000813462"/>
    </source>
</evidence>
<proteinExistence type="predicted"/>
<dbReference type="AlphaFoldDB" id="A0A978V5S1"/>
<organism evidence="1 2">
    <name type="scientific">Ziziphus jujuba var. spinosa</name>
    <dbReference type="NCBI Taxonomy" id="714518"/>
    <lineage>
        <taxon>Eukaryota</taxon>
        <taxon>Viridiplantae</taxon>
        <taxon>Streptophyta</taxon>
        <taxon>Embryophyta</taxon>
        <taxon>Tracheophyta</taxon>
        <taxon>Spermatophyta</taxon>
        <taxon>Magnoliopsida</taxon>
        <taxon>eudicotyledons</taxon>
        <taxon>Gunneridae</taxon>
        <taxon>Pentapetalae</taxon>
        <taxon>rosids</taxon>
        <taxon>fabids</taxon>
        <taxon>Rosales</taxon>
        <taxon>Rhamnaceae</taxon>
        <taxon>Paliureae</taxon>
        <taxon>Ziziphus</taxon>
    </lineage>
</organism>
<protein>
    <submittedName>
        <fullName evidence="1">Uncharacterized protein</fullName>
    </submittedName>
</protein>
<dbReference type="InterPro" id="IPR032675">
    <property type="entry name" value="LRR_dom_sf"/>
</dbReference>